<sequence length="1025" mass="111180">MHTDSAVPSLPSASGYLSGATGTPDQRPTPDDDQLSTHACEPSPAKVTSDIFPVQVASSEPLDTAGKYVNGEERRKATAVASKQRSSTNAGIHKLSSANVSRTPSKSPGPALAPPGNRDRMSSLLSDLMARYLQENQDVVLEIELGATGSAGAPDVEMMDQAAVEDGERAGSSSTSQPDNDLASKQLEEESGEPPSSEMARPYTEIHGNDTCGALIPLGYELYNATPHHPWICPIRSCRNLFPNIVKLGGHFVRQHRGALLHDNQDGTLTERGKDANPINKPAVVISRGPPDQNEPPMLPPSYPNRDNTVKSNEEIKVVKQQLETSKIQPREVWDFLQPYLTKHKGLDIPESGYVQSLLGLPRLRDFDWNECRLVDHPYLDSKPRDISPLIIQVTGDLAPEPCARCASGRGLFKSCVMVSSEAPIEPLKNIVSCANCFYHCGQTYCSLKEWGAARANRIIAASKRATGPVTTEPPPSCVGPDSSVAQMTEVLEEVNEHPEEGQKVGSVGYKVILEMAEPGRPYNMWPDENGNLSPLPGVLLPTGYQLDKTDPVRPWLCPVTTCTKAFQKLKDFGFHFQRAHYGECLQDNSDGTFTFVKSYQSKKRGIGPGGKIRFNAPAVVISKTAQSKPAGSGTSAPHPGQAEPSPRHREPTLAADLGDDMSENAKKLWSHIRPALTNFSMLPLFTTFRSLLELPFQRPLRYRSGRSDEKIFDKESRDVAAVAIQVTGDIPDHSKVCASCQNGEGPWQDCIILSRNACAAAKAQYSSCANCLLGGNQARCSLRHWIRTREKLTTTVASTTTRTPTEDHRSSMEVDDDGDSMPDVCQEDEVTPTRAPRRSSRALTRSGLSRSHTAASRSTSISTVQQPNPRSAAVGAQQAQTFPSSLISAGTFQTEQTGILEMEEWEIAPGRIRSVEGNHNIALSNAIVANQAIPIANGVAARTCSILPGTVLNLAAERTMIRQLWVASGKVKVTLGANPEFTIGPHGCVIIRPGVSCTVRNTIYVDAWLHVTEMMSYLWGASGP</sequence>
<feature type="compositionally biased region" description="Pro residues" evidence="1">
    <location>
        <begin position="293"/>
        <end position="303"/>
    </location>
</feature>
<protein>
    <recommendedName>
        <fullName evidence="2">C2H2-type domain-containing protein</fullName>
    </recommendedName>
</protein>
<feature type="compositionally biased region" description="Low complexity" evidence="1">
    <location>
        <begin position="850"/>
        <end position="864"/>
    </location>
</feature>
<evidence type="ECO:0000313" key="3">
    <source>
        <dbReference type="EMBL" id="KAK4458086.1"/>
    </source>
</evidence>
<feature type="region of interest" description="Disordered" evidence="1">
    <location>
        <begin position="796"/>
        <end position="875"/>
    </location>
</feature>
<name>A0AAV9HDV6_9PEZI</name>
<reference evidence="3" key="1">
    <citation type="journal article" date="2023" name="Mol. Phylogenet. Evol.">
        <title>Genome-scale phylogeny and comparative genomics of the fungal order Sordariales.</title>
        <authorList>
            <person name="Hensen N."/>
            <person name="Bonometti L."/>
            <person name="Westerberg I."/>
            <person name="Brannstrom I.O."/>
            <person name="Guillou S."/>
            <person name="Cros-Aarteil S."/>
            <person name="Calhoun S."/>
            <person name="Haridas S."/>
            <person name="Kuo A."/>
            <person name="Mondo S."/>
            <person name="Pangilinan J."/>
            <person name="Riley R."/>
            <person name="LaButti K."/>
            <person name="Andreopoulos B."/>
            <person name="Lipzen A."/>
            <person name="Chen C."/>
            <person name="Yan M."/>
            <person name="Daum C."/>
            <person name="Ng V."/>
            <person name="Clum A."/>
            <person name="Steindorff A."/>
            <person name="Ohm R.A."/>
            <person name="Martin F."/>
            <person name="Silar P."/>
            <person name="Natvig D.O."/>
            <person name="Lalanne C."/>
            <person name="Gautier V."/>
            <person name="Ament-Velasquez S.L."/>
            <person name="Kruys A."/>
            <person name="Hutchinson M.I."/>
            <person name="Powell A.J."/>
            <person name="Barry K."/>
            <person name="Miller A.N."/>
            <person name="Grigoriev I.V."/>
            <person name="Debuchy R."/>
            <person name="Gladieux P."/>
            <person name="Hiltunen Thoren M."/>
            <person name="Johannesson H."/>
        </authorList>
    </citation>
    <scope>NUCLEOTIDE SEQUENCE</scope>
    <source>
        <strain evidence="3">PSN324</strain>
    </source>
</reference>
<dbReference type="PROSITE" id="PS00028">
    <property type="entry name" value="ZINC_FINGER_C2H2_1"/>
    <property type="match status" value="1"/>
</dbReference>
<feature type="domain" description="C2H2-type" evidence="2">
    <location>
        <begin position="558"/>
        <end position="581"/>
    </location>
</feature>
<comment type="caution">
    <text evidence="3">The sequence shown here is derived from an EMBL/GenBank/DDBJ whole genome shotgun (WGS) entry which is preliminary data.</text>
</comment>
<feature type="compositionally biased region" description="Basic and acidic residues" evidence="1">
    <location>
        <begin position="265"/>
        <end position="275"/>
    </location>
</feature>
<feature type="compositionally biased region" description="Polar residues" evidence="1">
    <location>
        <begin position="624"/>
        <end position="636"/>
    </location>
</feature>
<dbReference type="InterPro" id="IPR013087">
    <property type="entry name" value="Znf_C2H2_type"/>
</dbReference>
<evidence type="ECO:0000259" key="2">
    <source>
        <dbReference type="PROSITE" id="PS00028"/>
    </source>
</evidence>
<feature type="region of interest" description="Disordered" evidence="1">
    <location>
        <begin position="265"/>
        <end position="309"/>
    </location>
</feature>
<keyword evidence="4" id="KW-1185">Reference proteome</keyword>
<organism evidence="3 4">
    <name type="scientific">Cladorrhinum samala</name>
    <dbReference type="NCBI Taxonomy" id="585594"/>
    <lineage>
        <taxon>Eukaryota</taxon>
        <taxon>Fungi</taxon>
        <taxon>Dikarya</taxon>
        <taxon>Ascomycota</taxon>
        <taxon>Pezizomycotina</taxon>
        <taxon>Sordariomycetes</taxon>
        <taxon>Sordariomycetidae</taxon>
        <taxon>Sordariales</taxon>
        <taxon>Podosporaceae</taxon>
        <taxon>Cladorrhinum</taxon>
    </lineage>
</organism>
<evidence type="ECO:0000313" key="4">
    <source>
        <dbReference type="Proteomes" id="UP001321749"/>
    </source>
</evidence>
<feature type="region of interest" description="Disordered" evidence="1">
    <location>
        <begin position="624"/>
        <end position="655"/>
    </location>
</feature>
<evidence type="ECO:0000256" key="1">
    <source>
        <dbReference type="SAM" id="MobiDB-lite"/>
    </source>
</evidence>
<dbReference type="EMBL" id="MU865083">
    <property type="protein sequence ID" value="KAK4458086.1"/>
    <property type="molecule type" value="Genomic_DNA"/>
</dbReference>
<dbReference type="AlphaFoldDB" id="A0AAV9HDV6"/>
<proteinExistence type="predicted"/>
<feature type="region of interest" description="Disordered" evidence="1">
    <location>
        <begin position="164"/>
        <end position="205"/>
    </location>
</feature>
<dbReference type="InterPro" id="IPR022190">
    <property type="entry name" value="DUF3716"/>
</dbReference>
<accession>A0AAV9HDV6</accession>
<feature type="compositionally biased region" description="Acidic residues" evidence="1">
    <location>
        <begin position="814"/>
        <end position="831"/>
    </location>
</feature>
<gene>
    <name evidence="3" type="ORF">QBC42DRAFT_349914</name>
</gene>
<dbReference type="Pfam" id="PF12511">
    <property type="entry name" value="DUF3716"/>
    <property type="match status" value="2"/>
</dbReference>
<feature type="region of interest" description="Disordered" evidence="1">
    <location>
        <begin position="1"/>
        <end position="120"/>
    </location>
</feature>
<dbReference type="Proteomes" id="UP001321749">
    <property type="component" value="Unassembled WGS sequence"/>
</dbReference>
<feature type="compositionally biased region" description="Polar residues" evidence="1">
    <location>
        <begin position="81"/>
        <end position="106"/>
    </location>
</feature>
<reference evidence="3" key="2">
    <citation type="submission" date="2023-06" db="EMBL/GenBank/DDBJ databases">
        <authorList>
            <consortium name="Lawrence Berkeley National Laboratory"/>
            <person name="Mondo S.J."/>
            <person name="Hensen N."/>
            <person name="Bonometti L."/>
            <person name="Westerberg I."/>
            <person name="Brannstrom I.O."/>
            <person name="Guillou S."/>
            <person name="Cros-Aarteil S."/>
            <person name="Calhoun S."/>
            <person name="Haridas S."/>
            <person name="Kuo A."/>
            <person name="Pangilinan J."/>
            <person name="Riley R."/>
            <person name="Labutti K."/>
            <person name="Andreopoulos B."/>
            <person name="Lipzen A."/>
            <person name="Chen C."/>
            <person name="Yanf M."/>
            <person name="Daum C."/>
            <person name="Ng V."/>
            <person name="Clum A."/>
            <person name="Steindorff A."/>
            <person name="Ohm R."/>
            <person name="Martin F."/>
            <person name="Silar P."/>
            <person name="Natvig D."/>
            <person name="Lalanne C."/>
            <person name="Gautier V."/>
            <person name="Ament-Velasquez S.L."/>
            <person name="Kruys A."/>
            <person name="Hutchinson M.I."/>
            <person name="Powell A.J."/>
            <person name="Barry K."/>
            <person name="Miller A.N."/>
            <person name="Grigoriev I.V."/>
            <person name="Debuchy R."/>
            <person name="Gladieux P."/>
            <person name="Thoren M.H."/>
            <person name="Johannesson H."/>
        </authorList>
    </citation>
    <scope>NUCLEOTIDE SEQUENCE</scope>
    <source>
        <strain evidence="3">PSN324</strain>
    </source>
</reference>